<gene>
    <name evidence="3" type="ORF">DW848_09095</name>
</gene>
<name>A0A414A0J5_9FIRM</name>
<feature type="domain" description="Glycosyltransferase subfamily 4-like N-terminal" evidence="2">
    <location>
        <begin position="15"/>
        <end position="171"/>
    </location>
</feature>
<proteinExistence type="predicted"/>
<dbReference type="Pfam" id="PF13439">
    <property type="entry name" value="Glyco_transf_4"/>
    <property type="match status" value="1"/>
</dbReference>
<dbReference type="PANTHER" id="PTHR12526:SF572">
    <property type="entry name" value="BLL5144 PROTEIN"/>
    <property type="match status" value="1"/>
</dbReference>
<dbReference type="GO" id="GO:0016757">
    <property type="term" value="F:glycosyltransferase activity"/>
    <property type="evidence" value="ECO:0007669"/>
    <property type="project" value="InterPro"/>
</dbReference>
<dbReference type="Pfam" id="PF00534">
    <property type="entry name" value="Glycos_transf_1"/>
    <property type="match status" value="1"/>
</dbReference>
<evidence type="ECO:0000259" key="1">
    <source>
        <dbReference type="Pfam" id="PF00534"/>
    </source>
</evidence>
<dbReference type="InterPro" id="IPR001296">
    <property type="entry name" value="Glyco_trans_1"/>
</dbReference>
<feature type="domain" description="Glycosyl transferase family 1" evidence="1">
    <location>
        <begin position="189"/>
        <end position="352"/>
    </location>
</feature>
<evidence type="ECO:0000259" key="2">
    <source>
        <dbReference type="Pfam" id="PF13439"/>
    </source>
</evidence>
<protein>
    <submittedName>
        <fullName evidence="3">Glycosyltransferase family 1 protein</fullName>
    </submittedName>
</protein>
<evidence type="ECO:0000313" key="3">
    <source>
        <dbReference type="EMBL" id="RHC38908.1"/>
    </source>
</evidence>
<dbReference type="RefSeq" id="WP_118390116.1">
    <property type="nucleotide sequence ID" value="NZ_QSHU01000011.1"/>
</dbReference>
<sequence>MKVLLLNQIPEVNNKYTFSLARGLKNAGVDIVVCGIEDDDVSAYDDITYLNIFGCYSKLSNPVKKVLSYKKSWDKIVDYCLKEDVDVVHVQWYIFSPLDWNYHKKLRNHGIKVVTTIHDLLPFDKKFYDFYFHKKIYAHSDKVISQARMNETELIDKYNVKKEKIVYIPHGHYMEYADKATKAESLEYLKLPTNRPIILFFGQIKKVKGVGVLITAMKDVVKKFPNALCLIAGKVWHDDFSEYQKLIDEYRLNDNIRTDIRYISDYEIKYYFNASDIVALPYLQIYQSGVVLLAYAYEKPVVATTEGEFLTVVKDNETGLLVQSNNASQLADAIIWYLEHPQKAEQFSKAGKMDVERRLSWDNIAEEVVKAYKDVVCK</sequence>
<dbReference type="InterPro" id="IPR028098">
    <property type="entry name" value="Glyco_trans_4-like_N"/>
</dbReference>
<dbReference type="Gene3D" id="3.40.50.2000">
    <property type="entry name" value="Glycogen Phosphorylase B"/>
    <property type="match status" value="2"/>
</dbReference>
<dbReference type="PANTHER" id="PTHR12526">
    <property type="entry name" value="GLYCOSYLTRANSFERASE"/>
    <property type="match status" value="1"/>
</dbReference>
<organism evidence="3 4">
    <name type="scientific">Agathobacter rectalis</name>
    <dbReference type="NCBI Taxonomy" id="39491"/>
    <lineage>
        <taxon>Bacteria</taxon>
        <taxon>Bacillati</taxon>
        <taxon>Bacillota</taxon>
        <taxon>Clostridia</taxon>
        <taxon>Lachnospirales</taxon>
        <taxon>Lachnospiraceae</taxon>
        <taxon>Agathobacter</taxon>
    </lineage>
</organism>
<comment type="caution">
    <text evidence="3">The sequence shown here is derived from an EMBL/GenBank/DDBJ whole genome shotgun (WGS) entry which is preliminary data.</text>
</comment>
<keyword evidence="3" id="KW-0808">Transferase</keyword>
<dbReference type="SUPFAM" id="SSF53756">
    <property type="entry name" value="UDP-Glycosyltransferase/glycogen phosphorylase"/>
    <property type="match status" value="1"/>
</dbReference>
<reference evidence="3 4" key="1">
    <citation type="submission" date="2018-08" db="EMBL/GenBank/DDBJ databases">
        <title>A genome reference for cultivated species of the human gut microbiota.</title>
        <authorList>
            <person name="Zou Y."/>
            <person name="Xue W."/>
            <person name="Luo G."/>
        </authorList>
    </citation>
    <scope>NUCLEOTIDE SEQUENCE [LARGE SCALE GENOMIC DNA]</scope>
    <source>
        <strain evidence="3 4">AM36-3AA</strain>
    </source>
</reference>
<accession>A0A414A0J5</accession>
<dbReference type="Proteomes" id="UP000286104">
    <property type="component" value="Unassembled WGS sequence"/>
</dbReference>
<dbReference type="AlphaFoldDB" id="A0A414A0J5"/>
<evidence type="ECO:0000313" key="4">
    <source>
        <dbReference type="Proteomes" id="UP000286104"/>
    </source>
</evidence>
<dbReference type="EMBL" id="QSHU01000011">
    <property type="protein sequence ID" value="RHC38908.1"/>
    <property type="molecule type" value="Genomic_DNA"/>
</dbReference>
<dbReference type="CDD" id="cd03801">
    <property type="entry name" value="GT4_PimA-like"/>
    <property type="match status" value="1"/>
</dbReference>